<dbReference type="AlphaFoldDB" id="A0A6A4I4V6"/>
<gene>
    <name evidence="1" type="ORF">BT96DRAFT_933627</name>
</gene>
<sequence>MDYQPLDVIPSSPESYDDSVIDPLQLTQVYQASNPTVTPSSSTPQTQGQTRIALSMNPISCIQLCLTVVSPHKCDMSGWKAEMTMAGIIAEEIHAIVNKLPVDIFTTWESMDDCDTSLDSLCNEDWAHIQYHRTTELGRILENGAPTWMGLQLWEHSQQVEDKGCQLLEDVGEMDVRMEQFHKALQLLSRRCTHAAHQVGCLRDAKAQLEDLQMVAYACLD</sequence>
<proteinExistence type="predicted"/>
<dbReference type="Proteomes" id="UP000799118">
    <property type="component" value="Unassembled WGS sequence"/>
</dbReference>
<organism evidence="1 2">
    <name type="scientific">Gymnopus androsaceus JB14</name>
    <dbReference type="NCBI Taxonomy" id="1447944"/>
    <lineage>
        <taxon>Eukaryota</taxon>
        <taxon>Fungi</taxon>
        <taxon>Dikarya</taxon>
        <taxon>Basidiomycota</taxon>
        <taxon>Agaricomycotina</taxon>
        <taxon>Agaricomycetes</taxon>
        <taxon>Agaricomycetidae</taxon>
        <taxon>Agaricales</taxon>
        <taxon>Marasmiineae</taxon>
        <taxon>Omphalotaceae</taxon>
        <taxon>Gymnopus</taxon>
    </lineage>
</organism>
<protein>
    <submittedName>
        <fullName evidence="1">Uncharacterized protein</fullName>
    </submittedName>
</protein>
<accession>A0A6A4I4V6</accession>
<name>A0A6A4I4V6_9AGAR</name>
<keyword evidence="2" id="KW-1185">Reference proteome</keyword>
<reference evidence="1" key="1">
    <citation type="journal article" date="2019" name="Environ. Microbiol.">
        <title>Fungal ecological strategies reflected in gene transcription - a case study of two litter decomposers.</title>
        <authorList>
            <person name="Barbi F."/>
            <person name="Kohler A."/>
            <person name="Barry K."/>
            <person name="Baskaran P."/>
            <person name="Daum C."/>
            <person name="Fauchery L."/>
            <person name="Ihrmark K."/>
            <person name="Kuo A."/>
            <person name="LaButti K."/>
            <person name="Lipzen A."/>
            <person name="Morin E."/>
            <person name="Grigoriev I.V."/>
            <person name="Henrissat B."/>
            <person name="Lindahl B."/>
            <person name="Martin F."/>
        </authorList>
    </citation>
    <scope>NUCLEOTIDE SEQUENCE</scope>
    <source>
        <strain evidence="1">JB14</strain>
    </source>
</reference>
<dbReference type="OrthoDB" id="3068022at2759"/>
<dbReference type="EMBL" id="ML769398">
    <property type="protein sequence ID" value="KAE9406962.1"/>
    <property type="molecule type" value="Genomic_DNA"/>
</dbReference>
<evidence type="ECO:0000313" key="1">
    <source>
        <dbReference type="EMBL" id="KAE9406962.1"/>
    </source>
</evidence>
<evidence type="ECO:0000313" key="2">
    <source>
        <dbReference type="Proteomes" id="UP000799118"/>
    </source>
</evidence>